<dbReference type="HOGENOM" id="CLU_269425_0_0_1"/>
<dbReference type="GO" id="GO:0006888">
    <property type="term" value="P:endoplasmic reticulum to Golgi vesicle-mediated transport"/>
    <property type="evidence" value="ECO:0007669"/>
    <property type="project" value="TreeGrafter"/>
</dbReference>
<feature type="region of interest" description="Disordered" evidence="2">
    <location>
        <begin position="54"/>
        <end position="121"/>
    </location>
</feature>
<dbReference type="Gene3D" id="1.10.472.80">
    <property type="entry name" value="Ypt/Rab-GAP domain of gyp1p, domain 3"/>
    <property type="match status" value="1"/>
</dbReference>
<dbReference type="GeneID" id="7203599"/>
<feature type="domain" description="Rab-GAP TBC" evidence="3">
    <location>
        <begin position="38"/>
        <end position="336"/>
    </location>
</feature>
<dbReference type="SUPFAM" id="SSF47923">
    <property type="entry name" value="Ypt/Rab-GAP domain of gyp1p"/>
    <property type="match status" value="1"/>
</dbReference>
<accession>B7G719</accession>
<name>B7G719_PHATC</name>
<dbReference type="PaxDb" id="2850-Phatr48415"/>
<reference evidence="4 5" key="1">
    <citation type="journal article" date="2008" name="Nature">
        <title>The Phaeodactylum genome reveals the evolutionary history of diatom genomes.</title>
        <authorList>
            <person name="Bowler C."/>
            <person name="Allen A.E."/>
            <person name="Badger J.H."/>
            <person name="Grimwood J."/>
            <person name="Jabbari K."/>
            <person name="Kuo A."/>
            <person name="Maheswari U."/>
            <person name="Martens C."/>
            <person name="Maumus F."/>
            <person name="Otillar R.P."/>
            <person name="Rayko E."/>
            <person name="Salamov A."/>
            <person name="Vandepoele K."/>
            <person name="Beszteri B."/>
            <person name="Gruber A."/>
            <person name="Heijde M."/>
            <person name="Katinka M."/>
            <person name="Mock T."/>
            <person name="Valentin K."/>
            <person name="Verret F."/>
            <person name="Berges J.A."/>
            <person name="Brownlee C."/>
            <person name="Cadoret J.P."/>
            <person name="Chiovitti A."/>
            <person name="Choi C.J."/>
            <person name="Coesel S."/>
            <person name="De Martino A."/>
            <person name="Detter J.C."/>
            <person name="Durkin C."/>
            <person name="Falciatore A."/>
            <person name="Fournet J."/>
            <person name="Haruta M."/>
            <person name="Huysman M.J."/>
            <person name="Jenkins B.D."/>
            <person name="Jiroutova K."/>
            <person name="Jorgensen R.E."/>
            <person name="Joubert Y."/>
            <person name="Kaplan A."/>
            <person name="Kroger N."/>
            <person name="Kroth P.G."/>
            <person name="La Roche J."/>
            <person name="Lindquist E."/>
            <person name="Lommer M."/>
            <person name="Martin-Jezequel V."/>
            <person name="Lopez P.J."/>
            <person name="Lucas S."/>
            <person name="Mangogna M."/>
            <person name="McGinnis K."/>
            <person name="Medlin L.K."/>
            <person name="Montsant A."/>
            <person name="Oudot-Le Secq M.P."/>
            <person name="Napoli C."/>
            <person name="Obornik M."/>
            <person name="Parker M.S."/>
            <person name="Petit J.L."/>
            <person name="Porcel B.M."/>
            <person name="Poulsen N."/>
            <person name="Robison M."/>
            <person name="Rychlewski L."/>
            <person name="Rynearson T.A."/>
            <person name="Schmutz J."/>
            <person name="Shapiro H."/>
            <person name="Siaut M."/>
            <person name="Stanley M."/>
            <person name="Sussman M.R."/>
            <person name="Taylor A.R."/>
            <person name="Vardi A."/>
            <person name="von Dassow P."/>
            <person name="Vyverman W."/>
            <person name="Willis A."/>
            <person name="Wyrwicz L.S."/>
            <person name="Rokhsar D.S."/>
            <person name="Weissenbach J."/>
            <person name="Armbrust E.V."/>
            <person name="Green B.R."/>
            <person name="Van de Peer Y."/>
            <person name="Grigoriev I.V."/>
        </authorList>
    </citation>
    <scope>NUCLEOTIDE SEQUENCE [LARGE SCALE GENOMIC DNA]</scope>
    <source>
        <strain evidence="4 5">CCAP 1055/1</strain>
    </source>
</reference>
<evidence type="ECO:0000313" key="5">
    <source>
        <dbReference type="Proteomes" id="UP000000759"/>
    </source>
</evidence>
<keyword evidence="1" id="KW-0343">GTPase activation</keyword>
<gene>
    <name evidence="4" type="ORF">PHATRDRAFT_48415</name>
</gene>
<dbReference type="OrthoDB" id="47254at2759"/>
<dbReference type="Gene3D" id="1.10.8.1310">
    <property type="match status" value="2"/>
</dbReference>
<organism evidence="4 5">
    <name type="scientific">Phaeodactylum tricornutum (strain CCAP 1055/1)</name>
    <dbReference type="NCBI Taxonomy" id="556484"/>
    <lineage>
        <taxon>Eukaryota</taxon>
        <taxon>Sar</taxon>
        <taxon>Stramenopiles</taxon>
        <taxon>Ochrophyta</taxon>
        <taxon>Bacillariophyta</taxon>
        <taxon>Bacillariophyceae</taxon>
        <taxon>Bacillariophycidae</taxon>
        <taxon>Naviculales</taxon>
        <taxon>Phaeodactylaceae</taxon>
        <taxon>Phaeodactylum</taxon>
    </lineage>
</organism>
<reference evidence="5" key="2">
    <citation type="submission" date="2008-08" db="EMBL/GenBank/DDBJ databases">
        <authorList>
            <consortium name="Diatom Consortium"/>
            <person name="Grigoriev I."/>
            <person name="Grimwood J."/>
            <person name="Kuo A."/>
            <person name="Otillar R.P."/>
            <person name="Salamov A."/>
            <person name="Detter J.C."/>
            <person name="Lindquist E."/>
            <person name="Shapiro H."/>
            <person name="Lucas S."/>
            <person name="Glavina del Rio T."/>
            <person name="Pitluck S."/>
            <person name="Rokhsar D."/>
            <person name="Bowler C."/>
        </authorList>
    </citation>
    <scope>GENOME REANNOTATION</scope>
    <source>
        <strain evidence="5">CCAP 1055/1</strain>
    </source>
</reference>
<dbReference type="InterPro" id="IPR045913">
    <property type="entry name" value="TBC20/Gyp8-like"/>
</dbReference>
<dbReference type="KEGG" id="pti:PHATRDRAFT_48415"/>
<feature type="region of interest" description="Disordered" evidence="2">
    <location>
        <begin position="522"/>
        <end position="545"/>
    </location>
</feature>
<dbReference type="PANTHER" id="PTHR20913">
    <property type="entry name" value="TBC1 DOMAIN FAMILY MEMBER 20/GTPASE"/>
    <property type="match status" value="1"/>
</dbReference>
<feature type="region of interest" description="Disordered" evidence="2">
    <location>
        <begin position="920"/>
        <end position="964"/>
    </location>
</feature>
<feature type="compositionally biased region" description="Basic and acidic residues" evidence="2">
    <location>
        <begin position="920"/>
        <end position="935"/>
    </location>
</feature>
<dbReference type="PANTHER" id="PTHR20913:SF7">
    <property type="entry name" value="RE60063P"/>
    <property type="match status" value="1"/>
</dbReference>
<dbReference type="InterPro" id="IPR035969">
    <property type="entry name" value="Rab-GAP_TBC_sf"/>
</dbReference>
<dbReference type="Proteomes" id="UP000000759">
    <property type="component" value="Chromosome 17"/>
</dbReference>
<evidence type="ECO:0000259" key="3">
    <source>
        <dbReference type="PROSITE" id="PS50086"/>
    </source>
</evidence>
<dbReference type="GO" id="GO:0005096">
    <property type="term" value="F:GTPase activator activity"/>
    <property type="evidence" value="ECO:0007669"/>
    <property type="project" value="UniProtKB-KW"/>
</dbReference>
<evidence type="ECO:0000256" key="1">
    <source>
        <dbReference type="ARBA" id="ARBA00022468"/>
    </source>
</evidence>
<protein>
    <recommendedName>
        <fullName evidence="3">Rab-GAP TBC domain-containing protein</fullName>
    </recommendedName>
</protein>
<evidence type="ECO:0000313" key="4">
    <source>
        <dbReference type="EMBL" id="EEC45694.1"/>
    </source>
</evidence>
<dbReference type="STRING" id="556484.B7G719"/>
<dbReference type="EMBL" id="CM000619">
    <property type="protein sequence ID" value="EEC45694.1"/>
    <property type="molecule type" value="Genomic_DNA"/>
</dbReference>
<dbReference type="eggNOG" id="KOG2595">
    <property type="taxonomic scope" value="Eukaryota"/>
</dbReference>
<dbReference type="InParanoid" id="B7G719"/>
<dbReference type="RefSeq" id="XP_002182958.1">
    <property type="nucleotide sequence ID" value="XM_002182922.1"/>
</dbReference>
<dbReference type="InterPro" id="IPR000195">
    <property type="entry name" value="Rab-GAP-TBC_dom"/>
</dbReference>
<keyword evidence="5" id="KW-1185">Reference proteome</keyword>
<dbReference type="GO" id="GO:0005789">
    <property type="term" value="C:endoplasmic reticulum membrane"/>
    <property type="evidence" value="ECO:0007669"/>
    <property type="project" value="TreeGrafter"/>
</dbReference>
<dbReference type="Pfam" id="PF00566">
    <property type="entry name" value="RabGAP-TBC"/>
    <property type="match status" value="1"/>
</dbReference>
<evidence type="ECO:0000256" key="2">
    <source>
        <dbReference type="SAM" id="MobiDB-lite"/>
    </source>
</evidence>
<proteinExistence type="predicted"/>
<sequence length="1214" mass="137683">MTPNEVYLRKAEEIGRILSEPEVDLWKLREFALSEGGLVNDSIRRRAWPKLLGLDGDSTFVSPPPSPPQRFSNARNPQSPQGPPPTVQERRPSTPPLAPFYDPFETDPSLSSNSISPMKEFNPRSTNSIRLPPVMALSVDSPQVEMDVSRCIWHLLTGSERAQRIGMDYRPQTSVTHVIRTKQRRLANLINHVLVRSSEVPQPEALRYYQGYHDVACVLLSVLDRRRNTFVSAGHGASIENMANNMGLERASSVLLRLSRSHFHIFMKSSFVQLKTVLDLSIFPLIAFFDADVHAHLYTGDMQPTFCLSWVITWFAHEIRDTNLVKRIFDVFLVSHPLLPLYVSVAMVLHPHNRREILQTECDFCQLHQVVANLPKHCSTVGWEPQPAMGYVSNYESTTDEPLSTFRNDTNEIVVDSVGSSYNGEALFELENTTFSIGCSSIEPDTKVPFQDLIDMAMIYMNKIPPKDLVRIASRYHGSERVQDMMRQTPCVHVFEAPPAYTVQSTAKADWLIREEVCEQQSPSRNLRTPTKNQTALPNTGNRTFSLDDGNVRSQLYMNSNCLAAVALGYGRGDLTQQKRRKRQRQHIKLVATCAFTVVGVGVATHFGNFQLPLLHKYDPPSPEIETHFADVKENVDQMNTYRNCEEKSVYQSESFVKPQQAKTAPLAEAEALRGESTRHEADSKFAFRPNKYAANQAARLVEETRRLSDELTLQIIFSMKSFKEETRRLSEEIRVEASRFGREARLAILSENRHIEVVRQAKDEVVLTEVKLEEKKEVERIAKARHGEQGMKALTIEETLFADKAHESECKQPLDQKPLNYEVMERVNLLEERYVIEEAQLGFQQKIGNIQRLSDRERFNAEVADSTPLMEKVETTVKTEITDQNWAGEAKRQQGQVAFATRKRITRIQALATEDTSLKAEEKPVESTRLRDTELLSNKTNRKSRVENEAMTDEDTSVAHKETSNQEKVAIGKLVESDRVAKGEDGFQLEAEIMGGQTRLFEKQTILADASTKNEQSISEKSTVCPLELTGRESQWQNDDITVNFPKGEAALQSSNSRNERLATKKHEAEGQLWKFVEAMRLEIGFVYEKFQQKQWKDVYIAEKNLPVQRIEKIGAQLEIILRKVIVKHEIPAIDTRSYSQKGCINRLTKVFMQFGQHEGAHLSRKLQTLVNASAKGVAALKSLVWSNQMAKALRIGLVLGLDVMILVAAIAL</sequence>
<feature type="compositionally biased region" description="Polar residues" evidence="2">
    <location>
        <begin position="69"/>
        <end position="79"/>
    </location>
</feature>
<dbReference type="PROSITE" id="PS50086">
    <property type="entry name" value="TBC_RABGAP"/>
    <property type="match status" value="1"/>
</dbReference>
<dbReference type="AlphaFoldDB" id="B7G719"/>